<evidence type="ECO:0000313" key="20">
    <source>
        <dbReference type="EMBL" id="OAY24615.1"/>
    </source>
</evidence>
<evidence type="ECO:0000256" key="1">
    <source>
        <dbReference type="ARBA" id="ARBA00004167"/>
    </source>
</evidence>
<dbReference type="FunFam" id="1.10.510.10:FF:000129">
    <property type="entry name" value="cysteine-rich receptor-like protein kinase 10"/>
    <property type="match status" value="1"/>
</dbReference>
<dbReference type="CDD" id="cd14066">
    <property type="entry name" value="STKc_IRAK"/>
    <property type="match status" value="1"/>
</dbReference>
<dbReference type="CDD" id="cd23509">
    <property type="entry name" value="Gnk2-like"/>
    <property type="match status" value="2"/>
</dbReference>
<keyword evidence="3" id="KW-0808">Transferase</keyword>
<gene>
    <name evidence="20" type="ORF">MANES_17G029600v8</name>
</gene>
<keyword evidence="9 14" id="KW-0067">ATP-binding</keyword>
<dbReference type="Pfam" id="PF07714">
    <property type="entry name" value="PK_Tyr_Ser-Thr"/>
    <property type="match status" value="1"/>
</dbReference>
<keyword evidence="21" id="KW-1185">Reference proteome</keyword>
<evidence type="ECO:0000256" key="13">
    <source>
        <dbReference type="ARBA" id="ARBA00023180"/>
    </source>
</evidence>
<dbReference type="InterPro" id="IPR011009">
    <property type="entry name" value="Kinase-like_dom_sf"/>
</dbReference>
<evidence type="ECO:0000256" key="8">
    <source>
        <dbReference type="ARBA" id="ARBA00022777"/>
    </source>
</evidence>
<keyword evidence="11 16" id="KW-0472">Membrane</keyword>
<keyword evidence="4 16" id="KW-0812">Transmembrane</keyword>
<feature type="domain" description="Gnk2-homologous" evidence="19">
    <location>
        <begin position="27"/>
        <end position="132"/>
    </location>
</feature>
<dbReference type="InterPro" id="IPR038408">
    <property type="entry name" value="GNK2_sf"/>
</dbReference>
<dbReference type="Gene3D" id="1.10.510.10">
    <property type="entry name" value="Transferase(Phosphotransferase) domain 1"/>
    <property type="match status" value="1"/>
</dbReference>
<dbReference type="GO" id="GO:0005524">
    <property type="term" value="F:ATP binding"/>
    <property type="evidence" value="ECO:0007669"/>
    <property type="project" value="UniProtKB-UniRule"/>
</dbReference>
<dbReference type="GO" id="GO:0004674">
    <property type="term" value="F:protein serine/threonine kinase activity"/>
    <property type="evidence" value="ECO:0000318"/>
    <property type="project" value="GO_Central"/>
</dbReference>
<dbReference type="SUPFAM" id="SSF56112">
    <property type="entry name" value="Protein kinase-like (PK-like)"/>
    <property type="match status" value="1"/>
</dbReference>
<dbReference type="GO" id="GO:0009626">
    <property type="term" value="P:plant-type hypersensitive response"/>
    <property type="evidence" value="ECO:0000318"/>
    <property type="project" value="GO_Central"/>
</dbReference>
<dbReference type="SMART" id="SM00220">
    <property type="entry name" value="S_TKc"/>
    <property type="match status" value="1"/>
</dbReference>
<feature type="chain" id="PRO_5013356454" description="Cysteine-rich receptor-like protein kinase 10" evidence="17">
    <location>
        <begin position="25"/>
        <end position="666"/>
    </location>
</feature>
<organism evidence="20 21">
    <name type="scientific">Manihot esculenta</name>
    <name type="common">Cassava</name>
    <name type="synonym">Jatropha manihot</name>
    <dbReference type="NCBI Taxonomy" id="3983"/>
    <lineage>
        <taxon>Eukaryota</taxon>
        <taxon>Viridiplantae</taxon>
        <taxon>Streptophyta</taxon>
        <taxon>Embryophyta</taxon>
        <taxon>Tracheophyta</taxon>
        <taxon>Spermatophyta</taxon>
        <taxon>Magnoliopsida</taxon>
        <taxon>eudicotyledons</taxon>
        <taxon>Gunneridae</taxon>
        <taxon>Pentapetalae</taxon>
        <taxon>rosids</taxon>
        <taxon>fabids</taxon>
        <taxon>Malpighiales</taxon>
        <taxon>Euphorbiaceae</taxon>
        <taxon>Crotonoideae</taxon>
        <taxon>Manihoteae</taxon>
        <taxon>Manihot</taxon>
    </lineage>
</organism>
<feature type="domain" description="Protein kinase" evidence="18">
    <location>
        <begin position="343"/>
        <end position="618"/>
    </location>
</feature>
<dbReference type="GO" id="GO:0005886">
    <property type="term" value="C:plasma membrane"/>
    <property type="evidence" value="ECO:0000318"/>
    <property type="project" value="GO_Central"/>
</dbReference>
<evidence type="ECO:0000256" key="4">
    <source>
        <dbReference type="ARBA" id="ARBA00022692"/>
    </source>
</evidence>
<feature type="signal peptide" evidence="17">
    <location>
        <begin position="1"/>
        <end position="24"/>
    </location>
</feature>
<dbReference type="OrthoDB" id="688481at2759"/>
<dbReference type="InterPro" id="IPR008271">
    <property type="entry name" value="Ser/Thr_kinase_AS"/>
</dbReference>
<sequence>MDSFNIFINLLLTIVLCFFNLLDGADIVYLYTYCPKATISPVNSIYDKNINSLVSSLSSNSTQKNGFYNATAGQDPSTKVYGLYLCRGDVAQDVCQDCVATASKEIIRRCPRNNESIIYYDECMLRYSNESFFSQVQYRPWLRMWNTQNVSEVERFMKLLEKTMNDTAARAANDRSGSGKMFSTGEVNFTSFQSLYTLVQCTWDLSAQACNSCLHEAIARLPRCCDGKQGGRTIFPSCNVRYELYRFYRVEATAPAPSPVPVLLPPAPKPRGKSRISTGTIIAVVAPIVVSVLLFAIGCCFLVRKSRKKFSPTQEDRSDGDEISTVESLQFDFGVIEAATNKFSQENKLGEGGFGVVYKGILPSGQEIAVKRLSLYSGQGLEEFKNEVVVVAKLQHRNLVRLLGFCVEGEEKMLIYEFVPNKSLDYFLFDPEKQGLLDWSRRYKILGGIARGILYLHEDSRLRIIHRDLKTSNILLDAEMNSKISDFGMARILGVDQTQDNTNRIVGTYGYLSPEYAIHGRYSLKSDIYSFGVIVLEIISGKKISSFDQSDDAEDLLSCAWKHWSEGTALQFLDKNLIDSYSKNEVMRCIQLGLLCVQENPAERPTMGTIVLMLDSYSVTLPMPQKPAFFLHSETNQWKELGSHQTTSKSMPYSVDEASITEVQPR</sequence>
<reference evidence="21" key="1">
    <citation type="journal article" date="2016" name="Nat. Biotechnol.">
        <title>Sequencing wild and cultivated cassava and related species reveals extensive interspecific hybridization and genetic diversity.</title>
        <authorList>
            <person name="Bredeson J.V."/>
            <person name="Lyons J.B."/>
            <person name="Prochnik S.E."/>
            <person name="Wu G.A."/>
            <person name="Ha C.M."/>
            <person name="Edsinger-Gonzales E."/>
            <person name="Grimwood J."/>
            <person name="Schmutz J."/>
            <person name="Rabbi I.Y."/>
            <person name="Egesi C."/>
            <person name="Nauluvula P."/>
            <person name="Lebot V."/>
            <person name="Ndunguru J."/>
            <person name="Mkamilo G."/>
            <person name="Bart R.S."/>
            <person name="Setter T.L."/>
            <person name="Gleadow R.M."/>
            <person name="Kulakow P."/>
            <person name="Ferguson M.E."/>
            <person name="Rounsley S."/>
            <person name="Rokhsar D.S."/>
        </authorList>
    </citation>
    <scope>NUCLEOTIDE SEQUENCE [LARGE SCALE GENOMIC DNA]</scope>
    <source>
        <strain evidence="21">cv. AM560-2</strain>
    </source>
</reference>
<dbReference type="PANTHER" id="PTHR27002:SF1050">
    <property type="entry name" value="CYSTEINE-RICH RECEPTOR-LIKE PROTEIN KINASE 5"/>
    <property type="match status" value="1"/>
</dbReference>
<dbReference type="Gramene" id="Manes.17G029600.1.v8.1">
    <property type="protein sequence ID" value="Manes.17G029600.1.v8.1.CDS"/>
    <property type="gene ID" value="Manes.17G029600.v8.1"/>
</dbReference>
<dbReference type="FunFam" id="3.30.430.20:FF:000002">
    <property type="entry name" value="Cysteine-rich receptor-like protein kinase 10"/>
    <property type="match status" value="1"/>
</dbReference>
<feature type="compositionally biased region" description="Polar residues" evidence="15">
    <location>
        <begin position="642"/>
        <end position="651"/>
    </location>
</feature>
<comment type="caution">
    <text evidence="20">The sequence shown here is derived from an EMBL/GenBank/DDBJ whole genome shotgun (WGS) entry which is preliminary data.</text>
</comment>
<evidence type="ECO:0000256" key="12">
    <source>
        <dbReference type="ARBA" id="ARBA00023170"/>
    </source>
</evidence>
<dbReference type="PROSITE" id="PS51473">
    <property type="entry name" value="GNK2"/>
    <property type="match status" value="2"/>
</dbReference>
<evidence type="ECO:0000256" key="7">
    <source>
        <dbReference type="ARBA" id="ARBA00022741"/>
    </source>
</evidence>
<dbReference type="GO" id="GO:0007165">
    <property type="term" value="P:signal transduction"/>
    <property type="evidence" value="ECO:0000318"/>
    <property type="project" value="GO_Central"/>
</dbReference>
<dbReference type="Proteomes" id="UP000091857">
    <property type="component" value="Chromosome 17"/>
</dbReference>
<dbReference type="PROSITE" id="PS00108">
    <property type="entry name" value="PROTEIN_KINASE_ST"/>
    <property type="match status" value="1"/>
</dbReference>
<comment type="subcellular location">
    <subcellularLocation>
        <location evidence="1">Membrane</location>
        <topology evidence="1">Single-pass membrane protein</topology>
    </subcellularLocation>
</comment>
<keyword evidence="13" id="KW-0325">Glycoprotein</keyword>
<dbReference type="InterPro" id="IPR002902">
    <property type="entry name" value="GNK2"/>
</dbReference>
<evidence type="ECO:0000256" key="2">
    <source>
        <dbReference type="ARBA" id="ARBA00022527"/>
    </source>
</evidence>
<feature type="binding site" evidence="14">
    <location>
        <position position="371"/>
    </location>
    <ligand>
        <name>ATP</name>
        <dbReference type="ChEBI" id="CHEBI:30616"/>
    </ligand>
</feature>
<protein>
    <recommendedName>
        <fullName evidence="22">Cysteine-rich receptor-like protein kinase 10</fullName>
    </recommendedName>
</protein>
<dbReference type="GO" id="GO:0042742">
    <property type="term" value="P:defense response to bacterium"/>
    <property type="evidence" value="ECO:0000318"/>
    <property type="project" value="GO_Central"/>
</dbReference>
<dbReference type="GO" id="GO:0009751">
    <property type="term" value="P:response to salicylic acid"/>
    <property type="evidence" value="ECO:0007669"/>
    <property type="project" value="UniProtKB-ARBA"/>
</dbReference>
<dbReference type="STRING" id="3983.A0A2C9U5F8"/>
<dbReference type="AlphaFoldDB" id="A0A2C9U5F8"/>
<evidence type="ECO:0000256" key="17">
    <source>
        <dbReference type="SAM" id="SignalP"/>
    </source>
</evidence>
<keyword evidence="2" id="KW-0723">Serine/threonine-protein kinase</keyword>
<dbReference type="PROSITE" id="PS00107">
    <property type="entry name" value="PROTEIN_KINASE_ATP"/>
    <property type="match status" value="1"/>
</dbReference>
<dbReference type="Gene3D" id="3.30.430.20">
    <property type="entry name" value="Gnk2 domain, C-X8-C-X2-C motif"/>
    <property type="match status" value="2"/>
</dbReference>
<keyword evidence="5 17" id="KW-0732">Signal</keyword>
<dbReference type="PROSITE" id="PS50011">
    <property type="entry name" value="PROTEIN_KINASE_DOM"/>
    <property type="match status" value="1"/>
</dbReference>
<name>A0A2C9U5F8_MANES</name>
<proteinExistence type="predicted"/>
<evidence type="ECO:0000256" key="10">
    <source>
        <dbReference type="ARBA" id="ARBA00022989"/>
    </source>
</evidence>
<evidence type="ECO:0000256" key="11">
    <source>
        <dbReference type="ARBA" id="ARBA00023136"/>
    </source>
</evidence>
<accession>A0A2C9U5F8</accession>
<evidence type="ECO:0000256" key="5">
    <source>
        <dbReference type="ARBA" id="ARBA00022729"/>
    </source>
</evidence>
<feature type="region of interest" description="Disordered" evidence="15">
    <location>
        <begin position="642"/>
        <end position="666"/>
    </location>
</feature>
<evidence type="ECO:0000256" key="14">
    <source>
        <dbReference type="PROSITE-ProRule" id="PRU10141"/>
    </source>
</evidence>
<dbReference type="EMBL" id="CM004403">
    <property type="protein sequence ID" value="OAY24615.1"/>
    <property type="molecule type" value="Genomic_DNA"/>
</dbReference>
<evidence type="ECO:0000256" key="15">
    <source>
        <dbReference type="SAM" id="MobiDB-lite"/>
    </source>
</evidence>
<evidence type="ECO:0000256" key="3">
    <source>
        <dbReference type="ARBA" id="ARBA00022679"/>
    </source>
</evidence>
<evidence type="ECO:0000256" key="9">
    <source>
        <dbReference type="ARBA" id="ARBA00022840"/>
    </source>
</evidence>
<feature type="domain" description="Gnk2-homologous" evidence="19">
    <location>
        <begin position="138"/>
        <end position="247"/>
    </location>
</feature>
<dbReference type="InterPro" id="IPR017441">
    <property type="entry name" value="Protein_kinase_ATP_BS"/>
</dbReference>
<evidence type="ECO:0000313" key="21">
    <source>
        <dbReference type="Proteomes" id="UP000091857"/>
    </source>
</evidence>
<evidence type="ECO:0000259" key="18">
    <source>
        <dbReference type="PROSITE" id="PS50011"/>
    </source>
</evidence>
<dbReference type="PANTHER" id="PTHR27002">
    <property type="entry name" value="RECEPTOR-LIKE SERINE/THREONINE-PROTEIN KINASE SD1-8"/>
    <property type="match status" value="1"/>
</dbReference>
<keyword evidence="12" id="KW-0675">Receptor</keyword>
<evidence type="ECO:0008006" key="22">
    <source>
        <dbReference type="Google" id="ProtNLM"/>
    </source>
</evidence>
<keyword evidence="10 16" id="KW-1133">Transmembrane helix</keyword>
<dbReference type="FunFam" id="3.30.430.20:FF:000003">
    <property type="entry name" value="Cysteine-rich RLK (RECEPTOR-like protein kinase) 10"/>
    <property type="match status" value="1"/>
</dbReference>
<evidence type="ECO:0000256" key="6">
    <source>
        <dbReference type="ARBA" id="ARBA00022737"/>
    </source>
</evidence>
<dbReference type="InterPro" id="IPR001245">
    <property type="entry name" value="Ser-Thr/Tyr_kinase_cat_dom"/>
</dbReference>
<evidence type="ECO:0000259" key="19">
    <source>
        <dbReference type="PROSITE" id="PS51473"/>
    </source>
</evidence>
<dbReference type="InterPro" id="IPR000719">
    <property type="entry name" value="Prot_kinase_dom"/>
</dbReference>
<evidence type="ECO:0000256" key="16">
    <source>
        <dbReference type="SAM" id="Phobius"/>
    </source>
</evidence>
<keyword evidence="6" id="KW-0677">Repeat</keyword>
<keyword evidence="8" id="KW-0418">Kinase</keyword>
<keyword evidence="7 14" id="KW-0547">Nucleotide-binding</keyword>
<dbReference type="Gene3D" id="3.30.200.20">
    <property type="entry name" value="Phosphorylase Kinase, domain 1"/>
    <property type="match status" value="1"/>
</dbReference>
<dbReference type="FunFam" id="3.30.200.20:FF:000727">
    <property type="entry name" value="Cysteine-rich RLK (RECEPTOR-like protein kinase) 23"/>
    <property type="match status" value="1"/>
</dbReference>
<feature type="transmembrane region" description="Helical" evidence="16">
    <location>
        <begin position="281"/>
        <end position="303"/>
    </location>
</feature>
<dbReference type="Pfam" id="PF01657">
    <property type="entry name" value="Stress-antifung"/>
    <property type="match status" value="2"/>
</dbReference>